<dbReference type="GO" id="GO:0044281">
    <property type="term" value="P:small molecule metabolic process"/>
    <property type="evidence" value="ECO:0007669"/>
    <property type="project" value="UniProtKB-ARBA"/>
</dbReference>
<name>A0AA42BRY3_9BACI</name>
<comment type="cofactor">
    <cofactor evidence="1">
        <name>Mg(2+)</name>
        <dbReference type="ChEBI" id="CHEBI:18420"/>
    </cofactor>
</comment>
<dbReference type="GO" id="GO:0016791">
    <property type="term" value="F:phosphatase activity"/>
    <property type="evidence" value="ECO:0007669"/>
    <property type="project" value="TreeGrafter"/>
</dbReference>
<dbReference type="Pfam" id="PF00702">
    <property type="entry name" value="Hydrolase"/>
    <property type="match status" value="1"/>
</dbReference>
<dbReference type="InterPro" id="IPR023214">
    <property type="entry name" value="HAD_sf"/>
</dbReference>
<keyword evidence="6" id="KW-1185">Reference proteome</keyword>
<dbReference type="InterPro" id="IPR036412">
    <property type="entry name" value="HAD-like_sf"/>
</dbReference>
<evidence type="ECO:0000256" key="4">
    <source>
        <dbReference type="ARBA" id="ARBA00022842"/>
    </source>
</evidence>
<reference evidence="5" key="1">
    <citation type="submission" date="2022-07" db="EMBL/GenBank/DDBJ databases">
        <authorList>
            <person name="Li W.-J."/>
            <person name="Deng Q.-Q."/>
        </authorList>
    </citation>
    <scope>NUCLEOTIDE SEQUENCE</scope>
    <source>
        <strain evidence="5">SYSU M60031</strain>
    </source>
</reference>
<dbReference type="InterPro" id="IPR051400">
    <property type="entry name" value="HAD-like_hydrolase"/>
</dbReference>
<sequence length="237" mass="27061">MIQAIFFDLDDTLHDSQRPFRRAMEQSFPHPYASVPSDTAYKMFRHFSDLLWPAYCRGDVSLADLRAERIIRMMEHQGFVISRQEAERFQACYEREQQRIELFSDASAVLTELQEMGLLIGIITNGPVKHQAGKIAALGLDSAIQSEHIFISDAVGIAKPDQQIFEWVARQVGHSPGHLLYVGDTWENDVAAAMEAGWHSIWYNHRSRKPETDHQPLAEIRLLSDILDVWKGAEKEG</sequence>
<dbReference type="SFLD" id="SFLDG01129">
    <property type="entry name" value="C1.5:_HAD__Beta-PGM__Phosphata"/>
    <property type="match status" value="1"/>
</dbReference>
<dbReference type="InterPro" id="IPR006439">
    <property type="entry name" value="HAD-SF_hydro_IA"/>
</dbReference>
<gene>
    <name evidence="5" type="ORF">NK662_15865</name>
</gene>
<keyword evidence="3 5" id="KW-0378">Hydrolase</keyword>
<dbReference type="Proteomes" id="UP001156102">
    <property type="component" value="Unassembled WGS sequence"/>
</dbReference>
<organism evidence="5 6">
    <name type="scientific">Ectobacillus ponti</name>
    <dbReference type="NCBI Taxonomy" id="2961894"/>
    <lineage>
        <taxon>Bacteria</taxon>
        <taxon>Bacillati</taxon>
        <taxon>Bacillota</taxon>
        <taxon>Bacilli</taxon>
        <taxon>Bacillales</taxon>
        <taxon>Bacillaceae</taxon>
        <taxon>Ectobacillus</taxon>
    </lineage>
</organism>
<dbReference type="Gene3D" id="3.40.50.1000">
    <property type="entry name" value="HAD superfamily/HAD-like"/>
    <property type="match status" value="1"/>
</dbReference>
<dbReference type="PANTHER" id="PTHR46470:SF2">
    <property type="entry name" value="GLYCERALDEHYDE 3-PHOSPHATE PHOSPHATASE"/>
    <property type="match status" value="1"/>
</dbReference>
<evidence type="ECO:0000256" key="1">
    <source>
        <dbReference type="ARBA" id="ARBA00001946"/>
    </source>
</evidence>
<keyword evidence="4" id="KW-0460">Magnesium</keyword>
<dbReference type="SFLD" id="SFLDS00003">
    <property type="entry name" value="Haloacid_Dehalogenase"/>
    <property type="match status" value="1"/>
</dbReference>
<comment type="caution">
    <text evidence="5">The sequence shown here is derived from an EMBL/GenBank/DDBJ whole genome shotgun (WGS) entry which is preliminary data.</text>
</comment>
<dbReference type="SUPFAM" id="SSF56784">
    <property type="entry name" value="HAD-like"/>
    <property type="match status" value="1"/>
</dbReference>
<dbReference type="GO" id="GO:0046872">
    <property type="term" value="F:metal ion binding"/>
    <property type="evidence" value="ECO:0007669"/>
    <property type="project" value="UniProtKB-KW"/>
</dbReference>
<evidence type="ECO:0000313" key="5">
    <source>
        <dbReference type="EMBL" id="MCP8969999.1"/>
    </source>
</evidence>
<dbReference type="PRINTS" id="PR00413">
    <property type="entry name" value="HADHALOGNASE"/>
</dbReference>
<dbReference type="AlphaFoldDB" id="A0AA42BRY3"/>
<proteinExistence type="predicted"/>
<dbReference type="NCBIfam" id="TIGR01549">
    <property type="entry name" value="HAD-SF-IA-v1"/>
    <property type="match status" value="1"/>
</dbReference>
<dbReference type="Gene3D" id="1.20.120.710">
    <property type="entry name" value="Haloacid dehalogenase hydrolase-like domain"/>
    <property type="match status" value="1"/>
</dbReference>
<evidence type="ECO:0000256" key="3">
    <source>
        <dbReference type="ARBA" id="ARBA00022801"/>
    </source>
</evidence>
<evidence type="ECO:0000256" key="2">
    <source>
        <dbReference type="ARBA" id="ARBA00022723"/>
    </source>
</evidence>
<accession>A0AA42BRY3</accession>
<evidence type="ECO:0000313" key="6">
    <source>
        <dbReference type="Proteomes" id="UP001156102"/>
    </source>
</evidence>
<dbReference type="RefSeq" id="WP_254759920.1">
    <property type="nucleotide sequence ID" value="NZ_JANCLT010000009.1"/>
</dbReference>
<keyword evidence="2" id="KW-0479">Metal-binding</keyword>
<protein>
    <submittedName>
        <fullName evidence="5">HAD family hydrolase</fullName>
    </submittedName>
</protein>
<dbReference type="PANTHER" id="PTHR46470">
    <property type="entry name" value="N-ACYLNEURAMINATE-9-PHOSPHATASE"/>
    <property type="match status" value="1"/>
</dbReference>
<dbReference type="EMBL" id="JANCLT010000009">
    <property type="protein sequence ID" value="MCP8969999.1"/>
    <property type="molecule type" value="Genomic_DNA"/>
</dbReference>